<organism evidence="2 3">
    <name type="scientific">Aggregatibacter aphrophilus</name>
    <name type="common">Haemophilus aphrophilus</name>
    <dbReference type="NCBI Taxonomy" id="732"/>
    <lineage>
        <taxon>Bacteria</taxon>
        <taxon>Pseudomonadati</taxon>
        <taxon>Pseudomonadota</taxon>
        <taxon>Gammaproteobacteria</taxon>
        <taxon>Pasteurellales</taxon>
        <taxon>Pasteurellaceae</taxon>
        <taxon>Aggregatibacter</taxon>
    </lineage>
</organism>
<evidence type="ECO:0000313" key="3">
    <source>
        <dbReference type="Proteomes" id="UP000253728"/>
    </source>
</evidence>
<protein>
    <recommendedName>
        <fullName evidence="4">Pentapeptide MXKDX repeat protein</fullName>
    </recommendedName>
</protein>
<feature type="region of interest" description="Disordered" evidence="1">
    <location>
        <begin position="25"/>
        <end position="49"/>
    </location>
</feature>
<reference evidence="2 3" key="1">
    <citation type="submission" date="2018-06" db="EMBL/GenBank/DDBJ databases">
        <authorList>
            <consortium name="Pathogen Informatics"/>
            <person name="Doyle S."/>
        </authorList>
    </citation>
    <scope>NUCLEOTIDE SEQUENCE [LARGE SCALE GENOMIC DNA]</scope>
    <source>
        <strain evidence="2 3">NCTC5908</strain>
    </source>
</reference>
<name>A0A336N7E5_AGGAP</name>
<gene>
    <name evidence="2" type="ORF">NCTC5908_00755</name>
</gene>
<accession>A0A336N7E5</accession>
<proteinExistence type="predicted"/>
<dbReference type="Proteomes" id="UP000253728">
    <property type="component" value="Unassembled WGS sequence"/>
</dbReference>
<dbReference type="EMBL" id="UFSP01000001">
    <property type="protein sequence ID" value="SSY94217.1"/>
    <property type="molecule type" value="Genomic_DNA"/>
</dbReference>
<evidence type="ECO:0008006" key="4">
    <source>
        <dbReference type="Google" id="ProtNLM"/>
    </source>
</evidence>
<evidence type="ECO:0000313" key="2">
    <source>
        <dbReference type="EMBL" id="SSY94217.1"/>
    </source>
</evidence>
<evidence type="ECO:0000256" key="1">
    <source>
        <dbReference type="SAM" id="MobiDB-lite"/>
    </source>
</evidence>
<dbReference type="AlphaFoldDB" id="A0A336N7E5"/>
<sequence length="49" mass="5647">MAVATQTMAADMHDSKSMNHEMMKDGSMMDHKMDKTMKDGKMMDHKKIK</sequence>